<evidence type="ECO:0000313" key="3">
    <source>
        <dbReference type="Proteomes" id="UP001558613"/>
    </source>
</evidence>
<keyword evidence="3" id="KW-1185">Reference proteome</keyword>
<feature type="non-terminal residue" evidence="2">
    <location>
        <position position="1"/>
    </location>
</feature>
<protein>
    <recommendedName>
        <fullName evidence="1">SPRY-associated domain-containing protein</fullName>
    </recommendedName>
</protein>
<evidence type="ECO:0000259" key="1">
    <source>
        <dbReference type="Pfam" id="PF13765"/>
    </source>
</evidence>
<dbReference type="SUPFAM" id="SSF49899">
    <property type="entry name" value="Concanavalin A-like lectins/glucanases"/>
    <property type="match status" value="1"/>
</dbReference>
<dbReference type="InterPro" id="IPR006574">
    <property type="entry name" value="PRY"/>
</dbReference>
<organism evidence="2 3">
    <name type="scientific">Cirrhinus molitorella</name>
    <name type="common">mud carp</name>
    <dbReference type="NCBI Taxonomy" id="172907"/>
    <lineage>
        <taxon>Eukaryota</taxon>
        <taxon>Metazoa</taxon>
        <taxon>Chordata</taxon>
        <taxon>Craniata</taxon>
        <taxon>Vertebrata</taxon>
        <taxon>Euteleostomi</taxon>
        <taxon>Actinopterygii</taxon>
        <taxon>Neopterygii</taxon>
        <taxon>Teleostei</taxon>
        <taxon>Ostariophysi</taxon>
        <taxon>Cypriniformes</taxon>
        <taxon>Cyprinidae</taxon>
        <taxon>Labeoninae</taxon>
        <taxon>Labeonini</taxon>
        <taxon>Cirrhinus</taxon>
    </lineage>
</organism>
<dbReference type="Gene3D" id="2.60.120.920">
    <property type="match status" value="1"/>
</dbReference>
<feature type="domain" description="SPRY-associated" evidence="1">
    <location>
        <begin position="49"/>
        <end position="70"/>
    </location>
</feature>
<accession>A0ABR3NSW1</accession>
<dbReference type="InterPro" id="IPR043136">
    <property type="entry name" value="B30.2/SPRY_sf"/>
</dbReference>
<dbReference type="Proteomes" id="UP001558613">
    <property type="component" value="Unassembled WGS sequence"/>
</dbReference>
<dbReference type="EMBL" id="JAYMGO010000003">
    <property type="protein sequence ID" value="KAL1279640.1"/>
    <property type="molecule type" value="Genomic_DNA"/>
</dbReference>
<proteinExistence type="predicted"/>
<feature type="non-terminal residue" evidence="2">
    <location>
        <position position="106"/>
    </location>
</feature>
<evidence type="ECO:0000313" key="2">
    <source>
        <dbReference type="EMBL" id="KAL1279640.1"/>
    </source>
</evidence>
<name>A0ABR3NSW1_9TELE</name>
<sequence length="106" mass="12037">SFQSQWKESNLTAGSTDAFWSFDSCATLLGNLPFRVWKKMQDIVQNTPVILDPNTAHPCLLLSDDLTSVIINLFLIIQRDLTGIAVFWVQRVLTQEHTAGMWSLNR</sequence>
<comment type="caution">
    <text evidence="2">The sequence shown here is derived from an EMBL/GenBank/DDBJ whole genome shotgun (WGS) entry which is preliminary data.</text>
</comment>
<dbReference type="Pfam" id="PF13765">
    <property type="entry name" value="PRY"/>
    <property type="match status" value="1"/>
</dbReference>
<gene>
    <name evidence="2" type="ORF">QQF64_026313</name>
</gene>
<dbReference type="InterPro" id="IPR013320">
    <property type="entry name" value="ConA-like_dom_sf"/>
</dbReference>
<reference evidence="2 3" key="1">
    <citation type="submission" date="2023-09" db="EMBL/GenBank/DDBJ databases">
        <authorList>
            <person name="Wang M."/>
        </authorList>
    </citation>
    <scope>NUCLEOTIDE SEQUENCE [LARGE SCALE GENOMIC DNA]</scope>
    <source>
        <strain evidence="2">GT-2023</strain>
        <tissue evidence="2">Liver</tissue>
    </source>
</reference>